<proteinExistence type="predicted"/>
<name>A0ACC0IBX2_9ERIC</name>
<dbReference type="Proteomes" id="UP001060215">
    <property type="component" value="Chromosome 6"/>
</dbReference>
<comment type="caution">
    <text evidence="1">The sequence shown here is derived from an EMBL/GenBank/DDBJ whole genome shotgun (WGS) entry which is preliminary data.</text>
</comment>
<gene>
    <name evidence="1" type="ORF">LOK49_LG03G00788</name>
</gene>
<organism evidence="1 2">
    <name type="scientific">Camellia lanceoleosa</name>
    <dbReference type="NCBI Taxonomy" id="1840588"/>
    <lineage>
        <taxon>Eukaryota</taxon>
        <taxon>Viridiplantae</taxon>
        <taxon>Streptophyta</taxon>
        <taxon>Embryophyta</taxon>
        <taxon>Tracheophyta</taxon>
        <taxon>Spermatophyta</taxon>
        <taxon>Magnoliopsida</taxon>
        <taxon>eudicotyledons</taxon>
        <taxon>Gunneridae</taxon>
        <taxon>Pentapetalae</taxon>
        <taxon>asterids</taxon>
        <taxon>Ericales</taxon>
        <taxon>Theaceae</taxon>
        <taxon>Camellia</taxon>
    </lineage>
</organism>
<protein>
    <submittedName>
        <fullName evidence="1">Exocyst complex component SEC15A</fullName>
    </submittedName>
</protein>
<accession>A0ACC0IBX2</accession>
<evidence type="ECO:0000313" key="1">
    <source>
        <dbReference type="EMBL" id="KAI8022380.1"/>
    </source>
</evidence>
<sequence>MASGSCVGRNRKRSASASWSRPDGDTSTRKAPKRQSRLPYKKQRVSVNVGKNADAADSSKAMYRSNISGVIKTVLELDFGERHIRKIRKTPFAAMVDAIRAHNLIPQSFKKCDATVCRIIKTYNLEDEKFHIGGAKLPLRNNDIRLIFGLQCGKTKFGLSKRSKGLRISCKGAGQNVMDVDPVNEGRNVDPSFNCWQKDSADGGDVRKDKNGTPTSKKKALIVRGIHIAYRLIVWDGGESGIQVHITDIKDLVQENSIHGNVIDAYGAMLTDMHRTVSGRREYQGTAYVYSSVCAFFLDVAIWYIISLVNSGLTGLIGTMNAKPKRRTVKENGDTGEDLVLATLIGNGEDLGPMVKHAFEMGRPEALLHQLKFVVKKKEVEIEELCKLHYEEFILAVDELQVS</sequence>
<reference evidence="1 2" key="1">
    <citation type="journal article" date="2022" name="Plant J.">
        <title>Chromosome-level genome of Camellia lanceoleosa provides a valuable resource for understanding genome evolution and self-incompatibility.</title>
        <authorList>
            <person name="Gong W."/>
            <person name="Xiao S."/>
            <person name="Wang L."/>
            <person name="Liao Z."/>
            <person name="Chang Y."/>
            <person name="Mo W."/>
            <person name="Hu G."/>
            <person name="Li W."/>
            <person name="Zhao G."/>
            <person name="Zhu H."/>
            <person name="Hu X."/>
            <person name="Ji K."/>
            <person name="Xiang X."/>
            <person name="Song Q."/>
            <person name="Yuan D."/>
            <person name="Jin S."/>
            <person name="Zhang L."/>
        </authorList>
    </citation>
    <scope>NUCLEOTIDE SEQUENCE [LARGE SCALE GENOMIC DNA]</scope>
    <source>
        <strain evidence="1">SQ_2022a</strain>
    </source>
</reference>
<dbReference type="EMBL" id="CM045763">
    <property type="protein sequence ID" value="KAI8022380.1"/>
    <property type="molecule type" value="Genomic_DNA"/>
</dbReference>
<keyword evidence="2" id="KW-1185">Reference proteome</keyword>
<evidence type="ECO:0000313" key="2">
    <source>
        <dbReference type="Proteomes" id="UP001060215"/>
    </source>
</evidence>